<evidence type="ECO:0000313" key="1">
    <source>
        <dbReference type="EMBL" id="MPN00069.1"/>
    </source>
</evidence>
<dbReference type="AlphaFoldDB" id="A0A645EG24"/>
<sequence>MQKPFVVGGDIEVARLAPELDVGEEAQGGNDMGRQCFVIQRRQNEIADQKNDRA</sequence>
<comment type="caution">
    <text evidence="1">The sequence shown here is derived from an EMBL/GenBank/DDBJ whole genome shotgun (WGS) entry which is preliminary data.</text>
</comment>
<organism evidence="1">
    <name type="scientific">bioreactor metagenome</name>
    <dbReference type="NCBI Taxonomy" id="1076179"/>
    <lineage>
        <taxon>unclassified sequences</taxon>
        <taxon>metagenomes</taxon>
        <taxon>ecological metagenomes</taxon>
    </lineage>
</organism>
<reference evidence="1" key="1">
    <citation type="submission" date="2019-08" db="EMBL/GenBank/DDBJ databases">
        <authorList>
            <person name="Kucharzyk K."/>
            <person name="Murdoch R.W."/>
            <person name="Higgins S."/>
            <person name="Loffler F."/>
        </authorList>
    </citation>
    <scope>NUCLEOTIDE SEQUENCE</scope>
</reference>
<gene>
    <name evidence="1" type="ORF">SDC9_147263</name>
</gene>
<protein>
    <submittedName>
        <fullName evidence="1">Uncharacterized protein</fullName>
    </submittedName>
</protein>
<dbReference type="EMBL" id="VSSQ01046117">
    <property type="protein sequence ID" value="MPN00069.1"/>
    <property type="molecule type" value="Genomic_DNA"/>
</dbReference>
<name>A0A645EG24_9ZZZZ</name>
<accession>A0A645EG24</accession>
<proteinExistence type="predicted"/>